<dbReference type="GO" id="GO:0006297">
    <property type="term" value="P:nucleotide-excision repair, DNA gap filling"/>
    <property type="evidence" value="ECO:0007669"/>
    <property type="project" value="TreeGrafter"/>
</dbReference>
<feature type="compositionally biased region" description="Basic and acidic residues" evidence="5">
    <location>
        <begin position="168"/>
        <end position="178"/>
    </location>
</feature>
<comment type="subcellular location">
    <subcellularLocation>
        <location evidence="1">Nucleus</location>
    </subcellularLocation>
</comment>
<evidence type="ECO:0000256" key="1">
    <source>
        <dbReference type="ARBA" id="ARBA00004123"/>
    </source>
</evidence>
<protein>
    <recommendedName>
        <fullName evidence="2">DNA polymerase delta subunit 3</fullName>
    </recommendedName>
</protein>
<evidence type="ECO:0000256" key="4">
    <source>
        <dbReference type="ARBA" id="ARBA00023242"/>
    </source>
</evidence>
<keyword evidence="6" id="KW-1185">Reference proteome</keyword>
<keyword evidence="4" id="KW-0539">Nucleus</keyword>
<accession>A0A1I7W1X3</accession>
<dbReference type="GO" id="GO:1904161">
    <property type="term" value="P:DNA synthesis involved in UV-damage excision repair"/>
    <property type="evidence" value="ECO:0007669"/>
    <property type="project" value="TreeGrafter"/>
</dbReference>
<keyword evidence="3" id="KW-0235">DNA replication</keyword>
<evidence type="ECO:0000313" key="7">
    <source>
        <dbReference type="WBParaSite" id="EN70_8742"/>
    </source>
</evidence>
<dbReference type="InterPro" id="IPR041913">
    <property type="entry name" value="POLD3_sf"/>
</dbReference>
<dbReference type="PANTHER" id="PTHR17598">
    <property type="entry name" value="DNA POLYMERASE DELTA SUBUNIT 3"/>
    <property type="match status" value="1"/>
</dbReference>
<proteinExistence type="predicted"/>
<dbReference type="GO" id="GO:0043625">
    <property type="term" value="C:delta DNA polymerase complex"/>
    <property type="evidence" value="ECO:0007669"/>
    <property type="project" value="InterPro"/>
</dbReference>
<feature type="compositionally biased region" description="Polar residues" evidence="5">
    <location>
        <begin position="204"/>
        <end position="219"/>
    </location>
</feature>
<sequence>MGLDRSRILETSLFDLEQIVTVQYLSRHADLPIDDAKDELAEFLKQNKNRTELHAVYIVSGELSVPDLDSGSTTGNAAVTRKLHRTQLVRDCDLEETRQAYRKMETCEIYCLHTKPIKSLCLLYSVDSLEDAEYERTDSERSWLSYPEAETKKKEMLAHYSAISVSEPQRKRTQKEELLSTSKLSEPTTKKTRDNMTSLFAQAVKQNKQKKTPSMSSVSQKERRDMGKKTNIMPGESIKHRGQRVFIDSKELDMREENESSEIIGMRNVVEKSEEITTSEKKDVVVKARNTFLTQEDLFSDGDSNEDKMDCDETGRMEIGEEKRNPKKMPQFSKNDGLENERYGSKRKAIRKEYVTETFLDVDGFMVTKQVLKEIELKPSSTNTLDGTHGKTMNIELLDNKERRNAKIPQGQAKISSFFQKK</sequence>
<feature type="region of interest" description="Disordered" evidence="5">
    <location>
        <begin position="166"/>
        <end position="191"/>
    </location>
</feature>
<organism evidence="6 7">
    <name type="scientific">Loa loa</name>
    <name type="common">Eye worm</name>
    <name type="synonym">Filaria loa</name>
    <dbReference type="NCBI Taxonomy" id="7209"/>
    <lineage>
        <taxon>Eukaryota</taxon>
        <taxon>Metazoa</taxon>
        <taxon>Ecdysozoa</taxon>
        <taxon>Nematoda</taxon>
        <taxon>Chromadorea</taxon>
        <taxon>Rhabditida</taxon>
        <taxon>Spirurina</taxon>
        <taxon>Spiruromorpha</taxon>
        <taxon>Filarioidea</taxon>
        <taxon>Onchocercidae</taxon>
        <taxon>Loa</taxon>
    </lineage>
</organism>
<dbReference type="WBParaSite" id="EN70_8742">
    <property type="protein sequence ID" value="EN70_8742"/>
    <property type="gene ID" value="EN70_8742"/>
</dbReference>
<feature type="region of interest" description="Disordered" evidence="5">
    <location>
        <begin position="321"/>
        <end position="344"/>
    </location>
</feature>
<feature type="region of interest" description="Disordered" evidence="5">
    <location>
        <begin position="402"/>
        <end position="422"/>
    </location>
</feature>
<evidence type="ECO:0000256" key="5">
    <source>
        <dbReference type="SAM" id="MobiDB-lite"/>
    </source>
</evidence>
<evidence type="ECO:0000256" key="3">
    <source>
        <dbReference type="ARBA" id="ARBA00022705"/>
    </source>
</evidence>
<dbReference type="AlphaFoldDB" id="A0A1I7W1X3"/>
<dbReference type="GO" id="GO:0003887">
    <property type="term" value="F:DNA-directed DNA polymerase activity"/>
    <property type="evidence" value="ECO:0007669"/>
    <property type="project" value="TreeGrafter"/>
</dbReference>
<dbReference type="GO" id="GO:0006271">
    <property type="term" value="P:DNA strand elongation involved in DNA replication"/>
    <property type="evidence" value="ECO:0007669"/>
    <property type="project" value="TreeGrafter"/>
</dbReference>
<dbReference type="Gene3D" id="3.90.1030.20">
    <property type="entry name" value="DNA polymerase delta, p66 (Cdc27) subunit, wHTH domain"/>
    <property type="match status" value="1"/>
</dbReference>
<dbReference type="PANTHER" id="PTHR17598:SF13">
    <property type="entry name" value="DNA POLYMERASE DELTA SUBUNIT 3"/>
    <property type="match status" value="1"/>
</dbReference>
<reference evidence="6" key="1">
    <citation type="submission" date="2012-04" db="EMBL/GenBank/DDBJ databases">
        <title>The Genome Sequence of Loa loa.</title>
        <authorList>
            <consortium name="The Broad Institute Genome Sequencing Platform"/>
            <consortium name="Broad Institute Genome Sequencing Center for Infectious Disease"/>
            <person name="Nutman T.B."/>
            <person name="Fink D.L."/>
            <person name="Russ C."/>
            <person name="Young S."/>
            <person name="Zeng Q."/>
            <person name="Gargeya S."/>
            <person name="Alvarado L."/>
            <person name="Berlin A."/>
            <person name="Chapman S.B."/>
            <person name="Chen Z."/>
            <person name="Freedman E."/>
            <person name="Gellesch M."/>
            <person name="Goldberg J."/>
            <person name="Griggs A."/>
            <person name="Gujja S."/>
            <person name="Heilman E.R."/>
            <person name="Heiman D."/>
            <person name="Howarth C."/>
            <person name="Mehta T."/>
            <person name="Neiman D."/>
            <person name="Pearson M."/>
            <person name="Roberts A."/>
            <person name="Saif S."/>
            <person name="Shea T."/>
            <person name="Shenoy N."/>
            <person name="Sisk P."/>
            <person name="Stolte C."/>
            <person name="Sykes S."/>
            <person name="White J."/>
            <person name="Yandava C."/>
            <person name="Haas B."/>
            <person name="Henn M.R."/>
            <person name="Nusbaum C."/>
            <person name="Birren B."/>
        </authorList>
    </citation>
    <scope>NUCLEOTIDE SEQUENCE [LARGE SCALE GENOMIC DNA]</scope>
</reference>
<dbReference type="Pfam" id="PF09507">
    <property type="entry name" value="CDC27"/>
    <property type="match status" value="1"/>
</dbReference>
<dbReference type="STRING" id="7209.A0A1I7W1X3"/>
<dbReference type="InterPro" id="IPR019038">
    <property type="entry name" value="POLD3"/>
</dbReference>
<reference evidence="7" key="2">
    <citation type="submission" date="2016-11" db="UniProtKB">
        <authorList>
            <consortium name="WormBaseParasite"/>
        </authorList>
    </citation>
    <scope>IDENTIFICATION</scope>
</reference>
<evidence type="ECO:0000256" key="2">
    <source>
        <dbReference type="ARBA" id="ARBA00017589"/>
    </source>
</evidence>
<feature type="region of interest" description="Disordered" evidence="5">
    <location>
        <begin position="204"/>
        <end position="234"/>
    </location>
</feature>
<dbReference type="Proteomes" id="UP000095285">
    <property type="component" value="Unassembled WGS sequence"/>
</dbReference>
<name>A0A1I7W1X3_LOALO</name>
<feature type="compositionally biased region" description="Polar residues" evidence="5">
    <location>
        <begin position="413"/>
        <end position="422"/>
    </location>
</feature>
<evidence type="ECO:0000313" key="6">
    <source>
        <dbReference type="Proteomes" id="UP000095285"/>
    </source>
</evidence>